<dbReference type="Proteomes" id="UP000000657">
    <property type="component" value="Chromosome"/>
</dbReference>
<sequence>MAVEWIVTSTRRASPATGEVTQVIDDPSSLLVPVAGHVAARAGAPPTVRPTSVLTAIIEGSRIRRLHIRVLMGETLGIRPFTHNFCGYAPSKARSRMRDPAASGVGRSDQRVMERACARPGVPPGHPATRAAGKPAQTGSARTIRLSR</sequence>
<name>Q0RKM7_FRAAA</name>
<feature type="compositionally biased region" description="Basic and acidic residues" evidence="1">
    <location>
        <begin position="108"/>
        <end position="117"/>
    </location>
</feature>
<accession>Q0RKM7</accession>
<gene>
    <name evidence="2" type="ordered locus">FRAAL3285</name>
</gene>
<dbReference type="AlphaFoldDB" id="Q0RKM7"/>
<dbReference type="KEGG" id="fal:FRAAL3285"/>
<feature type="region of interest" description="Disordered" evidence="1">
    <location>
        <begin position="92"/>
        <end position="148"/>
    </location>
</feature>
<keyword evidence="2" id="KW-0456">Lyase</keyword>
<protein>
    <submittedName>
        <fullName evidence="2">Aconitate hydratase B</fullName>
        <ecNumber evidence="2">4.2.1.3</ecNumber>
    </submittedName>
</protein>
<organism evidence="2 3">
    <name type="scientific">Frankia alni (strain DSM 45986 / CECT 9034 / ACN14a)</name>
    <dbReference type="NCBI Taxonomy" id="326424"/>
    <lineage>
        <taxon>Bacteria</taxon>
        <taxon>Bacillati</taxon>
        <taxon>Actinomycetota</taxon>
        <taxon>Actinomycetes</taxon>
        <taxon>Frankiales</taxon>
        <taxon>Frankiaceae</taxon>
        <taxon>Frankia</taxon>
    </lineage>
</organism>
<evidence type="ECO:0000256" key="1">
    <source>
        <dbReference type="SAM" id="MobiDB-lite"/>
    </source>
</evidence>
<proteinExistence type="predicted"/>
<keyword evidence="3" id="KW-1185">Reference proteome</keyword>
<reference evidence="2 3" key="1">
    <citation type="journal article" date="2007" name="Genome Res.">
        <title>Genome characteristics of facultatively symbiotic Frankia sp. strains reflect host range and host plant biogeography.</title>
        <authorList>
            <person name="Normand P."/>
            <person name="Lapierre P."/>
            <person name="Tisa L.S."/>
            <person name="Gogarten J.P."/>
            <person name="Alloisio N."/>
            <person name="Bagnarol E."/>
            <person name="Bassi C.A."/>
            <person name="Berry A.M."/>
            <person name="Bickhart D.M."/>
            <person name="Choisne N."/>
            <person name="Couloux A."/>
            <person name="Cournoyer B."/>
            <person name="Cruveiller S."/>
            <person name="Daubin V."/>
            <person name="Demange N."/>
            <person name="Francino M.P."/>
            <person name="Goltsman E."/>
            <person name="Huang Y."/>
            <person name="Kopp O.R."/>
            <person name="Labarre L."/>
            <person name="Lapidus A."/>
            <person name="Lavire C."/>
            <person name="Marechal J."/>
            <person name="Martinez M."/>
            <person name="Mastronunzio J.E."/>
            <person name="Mullin B.C."/>
            <person name="Niemann J."/>
            <person name="Pujic P."/>
            <person name="Rawnsley T."/>
            <person name="Rouy Z."/>
            <person name="Schenowitz C."/>
            <person name="Sellstedt A."/>
            <person name="Tavares F."/>
            <person name="Tomkins J.P."/>
            <person name="Vallenet D."/>
            <person name="Valverde C."/>
            <person name="Wall L.G."/>
            <person name="Wang Y."/>
            <person name="Medigue C."/>
            <person name="Benson D.R."/>
        </authorList>
    </citation>
    <scope>NUCLEOTIDE SEQUENCE [LARGE SCALE GENOMIC DNA]</scope>
    <source>
        <strain evidence="3">DSM 45986 / CECT 9034 / ACN14a</strain>
    </source>
</reference>
<dbReference type="GO" id="GO:0003994">
    <property type="term" value="F:aconitate hydratase activity"/>
    <property type="evidence" value="ECO:0007669"/>
    <property type="project" value="UniProtKB-EC"/>
</dbReference>
<dbReference type="HOGENOM" id="CLU_1756124_0_0_11"/>
<evidence type="ECO:0000313" key="2">
    <source>
        <dbReference type="EMBL" id="CAJ61929.1"/>
    </source>
</evidence>
<dbReference type="EMBL" id="CT573213">
    <property type="protein sequence ID" value="CAJ61929.1"/>
    <property type="molecule type" value="Genomic_DNA"/>
</dbReference>
<dbReference type="STRING" id="326424.FRAAL3285"/>
<evidence type="ECO:0000313" key="3">
    <source>
        <dbReference type="Proteomes" id="UP000000657"/>
    </source>
</evidence>
<dbReference type="EC" id="4.2.1.3" evidence="2"/>